<dbReference type="AlphaFoldDB" id="A0A1X2HP75"/>
<comment type="similarity">
    <text evidence="1">In the N-terminal section; belongs to the glycosyltransferase 20 family.</text>
</comment>
<dbReference type="PANTHER" id="PTHR10788">
    <property type="entry name" value="TREHALOSE-6-PHOSPHATE SYNTHASE"/>
    <property type="match status" value="1"/>
</dbReference>
<dbReference type="Proteomes" id="UP000242180">
    <property type="component" value="Unassembled WGS sequence"/>
</dbReference>
<dbReference type="GO" id="GO:0005946">
    <property type="term" value="C:alpha,alpha-trehalose-phosphate synthase complex (UDP-forming)"/>
    <property type="evidence" value="ECO:0007669"/>
    <property type="project" value="TreeGrafter"/>
</dbReference>
<dbReference type="EMBL" id="MCGN01000002">
    <property type="protein sequence ID" value="ORZ01193.1"/>
    <property type="molecule type" value="Genomic_DNA"/>
</dbReference>
<feature type="region of interest" description="Disordered" evidence="3">
    <location>
        <begin position="1"/>
        <end position="20"/>
    </location>
</feature>
<dbReference type="Gene3D" id="3.30.70.1020">
    <property type="entry name" value="Trehalose-6-phosphate phosphatase related protein, domain 2"/>
    <property type="match status" value="1"/>
</dbReference>
<dbReference type="GO" id="GO:0003825">
    <property type="term" value="F:alpha,alpha-trehalose-phosphate synthase (UDP-forming) activity"/>
    <property type="evidence" value="ECO:0007669"/>
    <property type="project" value="TreeGrafter"/>
</dbReference>
<accession>A0A1X2HP75</accession>
<dbReference type="InterPro" id="IPR023214">
    <property type="entry name" value="HAD_sf"/>
</dbReference>
<keyword evidence="5" id="KW-1185">Reference proteome</keyword>
<dbReference type="InterPro" id="IPR001830">
    <property type="entry name" value="Glyco_trans_20"/>
</dbReference>
<dbReference type="InterPro" id="IPR006379">
    <property type="entry name" value="HAD-SF_hydro_IIB"/>
</dbReference>
<dbReference type="Pfam" id="PF00982">
    <property type="entry name" value="Glyco_transf_20"/>
    <property type="match status" value="1"/>
</dbReference>
<dbReference type="OrthoDB" id="755951at2759"/>
<dbReference type="Gene3D" id="3.40.50.1000">
    <property type="entry name" value="HAD superfamily/HAD-like"/>
    <property type="match status" value="1"/>
</dbReference>
<evidence type="ECO:0000256" key="3">
    <source>
        <dbReference type="SAM" id="MobiDB-lite"/>
    </source>
</evidence>
<dbReference type="NCBIfam" id="TIGR00685">
    <property type="entry name" value="T6PP"/>
    <property type="match status" value="1"/>
</dbReference>
<dbReference type="GO" id="GO:0005992">
    <property type="term" value="P:trehalose biosynthetic process"/>
    <property type="evidence" value="ECO:0007669"/>
    <property type="project" value="InterPro"/>
</dbReference>
<dbReference type="GO" id="GO:0005829">
    <property type="term" value="C:cytosol"/>
    <property type="evidence" value="ECO:0007669"/>
    <property type="project" value="TreeGrafter"/>
</dbReference>
<comment type="caution">
    <text evidence="4">The sequence shown here is derived from an EMBL/GenBank/DDBJ whole genome shotgun (WGS) entry which is preliminary data.</text>
</comment>
<dbReference type="Pfam" id="PF02358">
    <property type="entry name" value="Trehalose_PPase"/>
    <property type="match status" value="1"/>
</dbReference>
<reference evidence="4 5" key="1">
    <citation type="submission" date="2016-07" db="EMBL/GenBank/DDBJ databases">
        <title>Pervasive Adenine N6-methylation of Active Genes in Fungi.</title>
        <authorList>
            <consortium name="DOE Joint Genome Institute"/>
            <person name="Mondo S.J."/>
            <person name="Dannebaum R.O."/>
            <person name="Kuo R.C."/>
            <person name="Labutti K."/>
            <person name="Haridas S."/>
            <person name="Kuo A."/>
            <person name="Salamov A."/>
            <person name="Ahrendt S.R."/>
            <person name="Lipzen A."/>
            <person name="Sullivan W."/>
            <person name="Andreopoulos W.B."/>
            <person name="Clum A."/>
            <person name="Lindquist E."/>
            <person name="Daum C."/>
            <person name="Ramamoorthy G.K."/>
            <person name="Gryganskyi A."/>
            <person name="Culley D."/>
            <person name="Magnuson J.K."/>
            <person name="James T.Y."/>
            <person name="O'Malley M.A."/>
            <person name="Stajich J.E."/>
            <person name="Spatafora J.W."/>
            <person name="Visel A."/>
            <person name="Grigoriev I.V."/>
        </authorList>
    </citation>
    <scope>NUCLEOTIDE SEQUENCE [LARGE SCALE GENOMIC DNA]</scope>
    <source>
        <strain evidence="4 5">NRRL 2496</strain>
    </source>
</reference>
<dbReference type="InParanoid" id="A0A1X2HP75"/>
<dbReference type="InterPro" id="IPR036412">
    <property type="entry name" value="HAD-like_sf"/>
</dbReference>
<proteinExistence type="inferred from homology"/>
<dbReference type="SUPFAM" id="SSF53756">
    <property type="entry name" value="UDP-Glycosyltransferase/glycogen phosphorylase"/>
    <property type="match status" value="1"/>
</dbReference>
<sequence>MFDSTQRSKSSQASARHAEKHVLPPQQYMDLMDTYADMIAQRYQSDRNSTIWIHDYALMLLPGMIRRKLPRANIGFTLHSRVPSASRWQEPEGKQILQSLAAADLIGLESPRSVHRFYTFCSSFNMSVPTTCILTPPPPATPSTAGPSTTHTSLSSAMVGQPSHLRQLFGHKCIVYCQDTDAAGVYKTLAGLEHFLSSNPDMRQRVVFLHVCLRADVPLSLEAVPDIVRQINQLYGTPESVPIHFYHQDIDAAELDALLHSAHVALVMGQMSAAQQPRSLDTFTKTRPLIVTTSSKISQSAVIVDHNDCVGIASVLLHALQPITTPQTFASELSQERLPRPLNPALLADAYVHARKRLLLFDYDGTLAPIVSNPDDARPTRQLLRYLQALCNDTRNVVWVVSGRDGATLEAWLGKIQHLGLSAEHGSFMKMPDSGDWIDMLANKPMGWKSKALEVFEKYAASTPGSVVEQKKSSITWHYRNALNPQHALEQLEACYSEMEELKQDVDILRGKMNLEVRSLLVNKGEVVKRIHQSVQPDFVLCAGDDRTDEDMFRALLPFSAAYSVSIGPRDKETLAGFCIDTSEEFVACLGSMAAAPCAL</sequence>
<dbReference type="NCBIfam" id="TIGR01484">
    <property type="entry name" value="HAD-SF-IIB"/>
    <property type="match status" value="1"/>
</dbReference>
<dbReference type="CDD" id="cd01627">
    <property type="entry name" value="HAD_TPP"/>
    <property type="match status" value="1"/>
</dbReference>
<evidence type="ECO:0000313" key="5">
    <source>
        <dbReference type="Proteomes" id="UP000242180"/>
    </source>
</evidence>
<evidence type="ECO:0000313" key="4">
    <source>
        <dbReference type="EMBL" id="ORZ01193.1"/>
    </source>
</evidence>
<dbReference type="PANTHER" id="PTHR10788:SF123">
    <property type="entry name" value="TREHALOSE-PHOSPHATASE"/>
    <property type="match status" value="1"/>
</dbReference>
<protein>
    <submittedName>
        <fullName evidence="4">Trehalose-phosphatase-domain-containing protein</fullName>
    </submittedName>
</protein>
<comment type="similarity">
    <text evidence="2">In the C-terminal section; belongs to the trehalose phosphatase family.</text>
</comment>
<dbReference type="SUPFAM" id="SSF56784">
    <property type="entry name" value="HAD-like"/>
    <property type="match status" value="1"/>
</dbReference>
<organism evidence="4 5">
    <name type="scientific">Syncephalastrum racemosum</name>
    <name type="common">Filamentous fungus</name>
    <dbReference type="NCBI Taxonomy" id="13706"/>
    <lineage>
        <taxon>Eukaryota</taxon>
        <taxon>Fungi</taxon>
        <taxon>Fungi incertae sedis</taxon>
        <taxon>Mucoromycota</taxon>
        <taxon>Mucoromycotina</taxon>
        <taxon>Mucoromycetes</taxon>
        <taxon>Mucorales</taxon>
        <taxon>Syncephalastraceae</taxon>
        <taxon>Syncephalastrum</taxon>
    </lineage>
</organism>
<evidence type="ECO:0000256" key="1">
    <source>
        <dbReference type="ARBA" id="ARBA00005409"/>
    </source>
</evidence>
<dbReference type="STRING" id="13706.A0A1X2HP75"/>
<dbReference type="GO" id="GO:0004805">
    <property type="term" value="F:trehalose-phosphatase activity"/>
    <property type="evidence" value="ECO:0007669"/>
    <property type="project" value="TreeGrafter"/>
</dbReference>
<feature type="compositionally biased region" description="Polar residues" evidence="3">
    <location>
        <begin position="1"/>
        <end position="14"/>
    </location>
</feature>
<name>A0A1X2HP75_SYNRA</name>
<dbReference type="InterPro" id="IPR003337">
    <property type="entry name" value="Trehalose_PPase"/>
</dbReference>
<evidence type="ECO:0000256" key="2">
    <source>
        <dbReference type="ARBA" id="ARBA00006330"/>
    </source>
</evidence>
<dbReference type="Gene3D" id="3.40.50.2000">
    <property type="entry name" value="Glycogen Phosphorylase B"/>
    <property type="match status" value="2"/>
</dbReference>
<gene>
    <name evidence="4" type="ORF">BCR43DRAFT_486513</name>
</gene>